<evidence type="ECO:0000313" key="3">
    <source>
        <dbReference type="Proteomes" id="UP000478052"/>
    </source>
</evidence>
<dbReference type="EMBL" id="VUJU01000241">
    <property type="protein sequence ID" value="KAF0771878.1"/>
    <property type="molecule type" value="Genomic_DNA"/>
</dbReference>
<proteinExistence type="predicted"/>
<keyword evidence="3" id="KW-1185">Reference proteome</keyword>
<keyword evidence="1" id="KW-0732">Signal</keyword>
<dbReference type="Proteomes" id="UP000478052">
    <property type="component" value="Unassembled WGS sequence"/>
</dbReference>
<accession>A0A6G0ZKV5</accession>
<name>A0A6G0ZKV5_APHCR</name>
<evidence type="ECO:0000313" key="2">
    <source>
        <dbReference type="EMBL" id="KAF0771878.1"/>
    </source>
</evidence>
<sequence length="214" mass="24573">MKWLHFINTLFVGTQVLFIKATMSNNVNFGKEMYFEQFKIVFINKMTSGILLKVVEFSFVLPGSNAAVERVFSLMNSTWTNSRNKLDIKMVEATLSIKTRFNNKSCEVFYDQILGNKSLLNQIHGSANYVGIKIFKYVLLQQVTQLVKSMVKLHFGLHIQSDRIELQEVLSKIFQFKNAHDQCANTYNILILKLIIVDKTNNVHSANIDGELIL</sequence>
<feature type="signal peptide" evidence="1">
    <location>
        <begin position="1"/>
        <end position="24"/>
    </location>
</feature>
<comment type="caution">
    <text evidence="2">The sequence shown here is derived from an EMBL/GenBank/DDBJ whole genome shotgun (WGS) entry which is preliminary data.</text>
</comment>
<feature type="chain" id="PRO_5026306268" evidence="1">
    <location>
        <begin position="25"/>
        <end position="214"/>
    </location>
</feature>
<evidence type="ECO:0000256" key="1">
    <source>
        <dbReference type="SAM" id="SignalP"/>
    </source>
</evidence>
<protein>
    <submittedName>
        <fullName evidence="2">Protein FAM200B-like</fullName>
    </submittedName>
</protein>
<organism evidence="2 3">
    <name type="scientific">Aphis craccivora</name>
    <name type="common">Cowpea aphid</name>
    <dbReference type="NCBI Taxonomy" id="307492"/>
    <lineage>
        <taxon>Eukaryota</taxon>
        <taxon>Metazoa</taxon>
        <taxon>Ecdysozoa</taxon>
        <taxon>Arthropoda</taxon>
        <taxon>Hexapoda</taxon>
        <taxon>Insecta</taxon>
        <taxon>Pterygota</taxon>
        <taxon>Neoptera</taxon>
        <taxon>Paraneoptera</taxon>
        <taxon>Hemiptera</taxon>
        <taxon>Sternorrhyncha</taxon>
        <taxon>Aphidomorpha</taxon>
        <taxon>Aphidoidea</taxon>
        <taxon>Aphididae</taxon>
        <taxon>Aphidini</taxon>
        <taxon>Aphis</taxon>
        <taxon>Aphis</taxon>
    </lineage>
</organism>
<dbReference type="AlphaFoldDB" id="A0A6G0ZKV5"/>
<dbReference type="OrthoDB" id="6159421at2759"/>
<reference evidence="2 3" key="1">
    <citation type="submission" date="2019-08" db="EMBL/GenBank/DDBJ databases">
        <title>Whole genome of Aphis craccivora.</title>
        <authorList>
            <person name="Voronova N.V."/>
            <person name="Shulinski R.S."/>
            <person name="Bandarenka Y.V."/>
            <person name="Zhorov D.G."/>
            <person name="Warner D."/>
        </authorList>
    </citation>
    <scope>NUCLEOTIDE SEQUENCE [LARGE SCALE GENOMIC DNA]</scope>
    <source>
        <strain evidence="2">180601</strain>
        <tissue evidence="2">Whole Body</tissue>
    </source>
</reference>
<gene>
    <name evidence="2" type="ORF">FWK35_00009662</name>
</gene>